<evidence type="ECO:0008006" key="7">
    <source>
        <dbReference type="Google" id="ProtNLM"/>
    </source>
</evidence>
<protein>
    <recommendedName>
        <fullName evidence="7">Peptidase E</fullName>
    </recommendedName>
</protein>
<evidence type="ECO:0000256" key="4">
    <source>
        <dbReference type="ARBA" id="ARBA00022825"/>
    </source>
</evidence>
<sequence length="225" mass="24965">MKNKMHAQAVMLLSGGSRARGFLFPALITDFQKILEGKKNLVAISASRNAVKTDAAFYGTKESLSVKDQFASTGIEDFFLLDSRVSPQKAQEKIRHADVIYLMGGDPLFLLEFLKNEGYDALLQDFTGVFIGLSAGAMALAKHAFYSADEEIPHSFFYPALGICDLSCDPHFEADEKRIENTKVMAQTHDIIGLENDACVMLHADGTLQTFGRVHFFYASEKEKH</sequence>
<keyword evidence="2" id="KW-0645">Protease</keyword>
<dbReference type="AlphaFoldDB" id="A0A7X1Z8B5"/>
<accession>A0A7X1Z8B5</accession>
<evidence type="ECO:0000256" key="2">
    <source>
        <dbReference type="ARBA" id="ARBA00022670"/>
    </source>
</evidence>
<dbReference type="CDD" id="cd03129">
    <property type="entry name" value="GAT1_Peptidase_E_like"/>
    <property type="match status" value="1"/>
</dbReference>
<organism evidence="5 6">
    <name type="scientific">Lactococcus hircilactis</name>
    <dbReference type="NCBI Taxonomy" id="1494462"/>
    <lineage>
        <taxon>Bacteria</taxon>
        <taxon>Bacillati</taxon>
        <taxon>Bacillota</taxon>
        <taxon>Bacilli</taxon>
        <taxon>Lactobacillales</taxon>
        <taxon>Streptococcaceae</taxon>
        <taxon>Lactococcus</taxon>
    </lineage>
</organism>
<dbReference type="Proteomes" id="UP000439550">
    <property type="component" value="Unassembled WGS sequence"/>
</dbReference>
<dbReference type="GO" id="GO:0006508">
    <property type="term" value="P:proteolysis"/>
    <property type="evidence" value="ECO:0007669"/>
    <property type="project" value="UniProtKB-KW"/>
</dbReference>
<name>A0A7X1Z8B5_9LACT</name>
<dbReference type="InterPro" id="IPR005320">
    <property type="entry name" value="Peptidase_S51"/>
</dbReference>
<evidence type="ECO:0000313" key="6">
    <source>
        <dbReference type="Proteomes" id="UP000439550"/>
    </source>
</evidence>
<reference evidence="5 6" key="1">
    <citation type="submission" date="2019-10" db="EMBL/GenBank/DDBJ databases">
        <authorList>
            <person name="Dong K."/>
        </authorList>
    </citation>
    <scope>NUCLEOTIDE SEQUENCE [LARGE SCALE GENOMIC DNA]</scope>
    <source>
        <strain evidence="5 6">DSM 28960</strain>
    </source>
</reference>
<dbReference type="OrthoDB" id="2731504at2"/>
<dbReference type="Gene3D" id="3.40.50.880">
    <property type="match status" value="1"/>
</dbReference>
<gene>
    <name evidence="5" type="ORF">GHI93_01510</name>
</gene>
<dbReference type="Pfam" id="PF03575">
    <property type="entry name" value="Peptidase_S51"/>
    <property type="match status" value="1"/>
</dbReference>
<dbReference type="RefSeq" id="WP_153494946.1">
    <property type="nucleotide sequence ID" value="NZ_CAXYUY010000014.1"/>
</dbReference>
<evidence type="ECO:0000313" key="5">
    <source>
        <dbReference type="EMBL" id="MQW38626.1"/>
    </source>
</evidence>
<proteinExistence type="inferred from homology"/>
<evidence type="ECO:0000256" key="1">
    <source>
        <dbReference type="ARBA" id="ARBA00006534"/>
    </source>
</evidence>
<comment type="similarity">
    <text evidence="1">Belongs to the peptidase S51 family.</text>
</comment>
<comment type="caution">
    <text evidence="5">The sequence shown here is derived from an EMBL/GenBank/DDBJ whole genome shotgun (WGS) entry which is preliminary data.</text>
</comment>
<keyword evidence="4" id="KW-0720">Serine protease</keyword>
<dbReference type="GO" id="GO:0008236">
    <property type="term" value="F:serine-type peptidase activity"/>
    <property type="evidence" value="ECO:0007669"/>
    <property type="project" value="UniProtKB-KW"/>
</dbReference>
<keyword evidence="3" id="KW-0378">Hydrolase</keyword>
<keyword evidence="6" id="KW-1185">Reference proteome</keyword>
<evidence type="ECO:0000256" key="3">
    <source>
        <dbReference type="ARBA" id="ARBA00022801"/>
    </source>
</evidence>
<dbReference type="EMBL" id="WITJ01000002">
    <property type="protein sequence ID" value="MQW38626.1"/>
    <property type="molecule type" value="Genomic_DNA"/>
</dbReference>
<dbReference type="SUPFAM" id="SSF52317">
    <property type="entry name" value="Class I glutamine amidotransferase-like"/>
    <property type="match status" value="1"/>
</dbReference>
<dbReference type="InterPro" id="IPR029062">
    <property type="entry name" value="Class_I_gatase-like"/>
</dbReference>